<dbReference type="PANTHER" id="PTHR44591">
    <property type="entry name" value="STRESS RESPONSE REGULATOR PROTEIN 1"/>
    <property type="match status" value="1"/>
</dbReference>
<evidence type="ECO:0000256" key="1">
    <source>
        <dbReference type="ARBA" id="ARBA00022553"/>
    </source>
</evidence>
<feature type="domain" description="Response regulatory" evidence="3">
    <location>
        <begin position="6"/>
        <end position="122"/>
    </location>
</feature>
<dbReference type="PROSITE" id="PS50110">
    <property type="entry name" value="RESPONSE_REGULATORY"/>
    <property type="match status" value="1"/>
</dbReference>
<gene>
    <name evidence="4" type="ORF">J2S63_003172</name>
</gene>
<evidence type="ECO:0000259" key="3">
    <source>
        <dbReference type="PROSITE" id="PS50110"/>
    </source>
</evidence>
<reference evidence="4 5" key="1">
    <citation type="submission" date="2023-07" db="EMBL/GenBank/DDBJ databases">
        <title>Sequencing the genomes of 1000 actinobacteria strains.</title>
        <authorList>
            <person name="Klenk H.-P."/>
        </authorList>
    </citation>
    <scope>NUCLEOTIDE SEQUENCE [LARGE SCALE GENOMIC DNA]</scope>
    <source>
        <strain evidence="4 5">DSM 19426</strain>
    </source>
</reference>
<dbReference type="PANTHER" id="PTHR44591:SF23">
    <property type="entry name" value="CHEY SUBFAMILY"/>
    <property type="match status" value="1"/>
</dbReference>
<evidence type="ECO:0000313" key="4">
    <source>
        <dbReference type="EMBL" id="MDR7363619.1"/>
    </source>
</evidence>
<dbReference type="InterPro" id="IPR011006">
    <property type="entry name" value="CheY-like_superfamily"/>
</dbReference>
<dbReference type="CDD" id="cd17535">
    <property type="entry name" value="REC_NarL-like"/>
    <property type="match status" value="1"/>
</dbReference>
<evidence type="ECO:0000256" key="2">
    <source>
        <dbReference type="PROSITE-ProRule" id="PRU00169"/>
    </source>
</evidence>
<dbReference type="EMBL" id="JAVDYG010000001">
    <property type="protein sequence ID" value="MDR7363619.1"/>
    <property type="molecule type" value="Genomic_DNA"/>
</dbReference>
<dbReference type="InterPro" id="IPR058245">
    <property type="entry name" value="NreC/VraR/RcsB-like_REC"/>
</dbReference>
<comment type="caution">
    <text evidence="4">The sequence shown here is derived from an EMBL/GenBank/DDBJ whole genome shotgun (WGS) entry which is preliminary data.</text>
</comment>
<name>A0ABU2BYZ9_9ACTN</name>
<dbReference type="Gene3D" id="3.40.50.2300">
    <property type="match status" value="1"/>
</dbReference>
<protein>
    <submittedName>
        <fullName evidence="4">YesN/AraC family two-component response regulator</fullName>
    </submittedName>
</protein>
<dbReference type="Proteomes" id="UP001183648">
    <property type="component" value="Unassembled WGS sequence"/>
</dbReference>
<dbReference type="SMART" id="SM00448">
    <property type="entry name" value="REC"/>
    <property type="match status" value="1"/>
</dbReference>
<evidence type="ECO:0000313" key="5">
    <source>
        <dbReference type="Proteomes" id="UP001183648"/>
    </source>
</evidence>
<dbReference type="RefSeq" id="WP_310304220.1">
    <property type="nucleotide sequence ID" value="NZ_BAAAPS010000003.1"/>
</dbReference>
<sequence length="125" mass="13209">MTGPVKVLIVDDSRDLRDLLGIKVEMWGGYQVVGLAADGEEAVDLARTRQPDLVLLDLAMPKMDGLQALPLILEAAPGVRVVVLSGFDKGSMAERALAAGAHRYVEKGLSTRELGTVVAEVLASA</sequence>
<dbReference type="SUPFAM" id="SSF52172">
    <property type="entry name" value="CheY-like"/>
    <property type="match status" value="1"/>
</dbReference>
<organism evidence="4 5">
    <name type="scientific">Nocardioides marmoribigeumensis</name>
    <dbReference type="NCBI Taxonomy" id="433649"/>
    <lineage>
        <taxon>Bacteria</taxon>
        <taxon>Bacillati</taxon>
        <taxon>Actinomycetota</taxon>
        <taxon>Actinomycetes</taxon>
        <taxon>Propionibacteriales</taxon>
        <taxon>Nocardioidaceae</taxon>
        <taxon>Nocardioides</taxon>
    </lineage>
</organism>
<dbReference type="Pfam" id="PF00072">
    <property type="entry name" value="Response_reg"/>
    <property type="match status" value="1"/>
</dbReference>
<keyword evidence="1 2" id="KW-0597">Phosphoprotein</keyword>
<feature type="modified residue" description="4-aspartylphosphate" evidence="2">
    <location>
        <position position="57"/>
    </location>
</feature>
<accession>A0ABU2BYZ9</accession>
<keyword evidence="5" id="KW-1185">Reference proteome</keyword>
<dbReference type="InterPro" id="IPR050595">
    <property type="entry name" value="Bact_response_regulator"/>
</dbReference>
<dbReference type="InterPro" id="IPR001789">
    <property type="entry name" value="Sig_transdc_resp-reg_receiver"/>
</dbReference>
<proteinExistence type="predicted"/>